<protein>
    <submittedName>
        <fullName evidence="2">Uncharacterized protein</fullName>
    </submittedName>
</protein>
<organism evidence="2 3">
    <name type="scientific">Emericellopsis cladophorae</name>
    <dbReference type="NCBI Taxonomy" id="2686198"/>
    <lineage>
        <taxon>Eukaryota</taxon>
        <taxon>Fungi</taxon>
        <taxon>Dikarya</taxon>
        <taxon>Ascomycota</taxon>
        <taxon>Pezizomycotina</taxon>
        <taxon>Sordariomycetes</taxon>
        <taxon>Hypocreomycetidae</taxon>
        <taxon>Hypocreales</taxon>
        <taxon>Bionectriaceae</taxon>
        <taxon>Emericellopsis</taxon>
    </lineage>
</organism>
<evidence type="ECO:0000256" key="1">
    <source>
        <dbReference type="SAM" id="MobiDB-lite"/>
    </source>
</evidence>
<gene>
    <name evidence="2" type="ORF">J7T54_005632</name>
</gene>
<reference evidence="2" key="2">
    <citation type="submission" date="2022-07" db="EMBL/GenBank/DDBJ databases">
        <authorList>
            <person name="Goncalves M.F.M."/>
            <person name="Hilario S."/>
            <person name="Van De Peer Y."/>
            <person name="Esteves A.C."/>
            <person name="Alves A."/>
        </authorList>
    </citation>
    <scope>NUCLEOTIDE SEQUENCE</scope>
    <source>
        <strain evidence="2">MUM 19.33</strain>
    </source>
</reference>
<keyword evidence="3" id="KW-1185">Reference proteome</keyword>
<name>A0A9P9Y5G5_9HYPO</name>
<dbReference type="RefSeq" id="XP_051364459.1">
    <property type="nucleotide sequence ID" value="XM_051504072.1"/>
</dbReference>
<evidence type="ECO:0000313" key="3">
    <source>
        <dbReference type="Proteomes" id="UP001055219"/>
    </source>
</evidence>
<sequence length="99" mass="9934">MAGTRSQTGNARPRVFQTVDTEPTISRKPGATGPKAKGTAAAPAVGTTPARGAGGVTKKKKTTPAKKTGGVAAKAKVAANKVEKKAAGATRAATKVRFY</sequence>
<dbReference type="GeneID" id="75832115"/>
<dbReference type="EMBL" id="JAGIXG020000007">
    <property type="protein sequence ID" value="KAI6783603.1"/>
    <property type="molecule type" value="Genomic_DNA"/>
</dbReference>
<proteinExistence type="predicted"/>
<dbReference type="AlphaFoldDB" id="A0A9P9Y5G5"/>
<evidence type="ECO:0000313" key="2">
    <source>
        <dbReference type="EMBL" id="KAI6783603.1"/>
    </source>
</evidence>
<reference evidence="2" key="1">
    <citation type="journal article" date="2021" name="J Fungi (Basel)">
        <title>Genomic and Metabolomic Analyses of the Marine Fungus Emericellopsis cladophorae: Insights into Saltwater Adaptability Mechanisms and Its Biosynthetic Potential.</title>
        <authorList>
            <person name="Goncalves M.F.M."/>
            <person name="Hilario S."/>
            <person name="Van de Peer Y."/>
            <person name="Esteves A.C."/>
            <person name="Alves A."/>
        </authorList>
    </citation>
    <scope>NUCLEOTIDE SEQUENCE</scope>
    <source>
        <strain evidence="2">MUM 19.33</strain>
    </source>
</reference>
<dbReference type="Proteomes" id="UP001055219">
    <property type="component" value="Unassembled WGS sequence"/>
</dbReference>
<feature type="region of interest" description="Disordered" evidence="1">
    <location>
        <begin position="1"/>
        <end position="68"/>
    </location>
</feature>
<feature type="compositionally biased region" description="Polar residues" evidence="1">
    <location>
        <begin position="1"/>
        <end position="10"/>
    </location>
</feature>
<accession>A0A9P9Y5G5</accession>
<comment type="caution">
    <text evidence="2">The sequence shown here is derived from an EMBL/GenBank/DDBJ whole genome shotgun (WGS) entry which is preliminary data.</text>
</comment>
<feature type="compositionally biased region" description="Low complexity" evidence="1">
    <location>
        <begin position="27"/>
        <end position="51"/>
    </location>
</feature>